<name>A0A7V8NU02_9BACT</name>
<keyword evidence="3 7" id="KW-0812">Transmembrane</keyword>
<dbReference type="AlphaFoldDB" id="A0A7V8NU02"/>
<evidence type="ECO:0000256" key="6">
    <source>
        <dbReference type="ARBA" id="ARBA00034125"/>
    </source>
</evidence>
<keyword evidence="2" id="KW-1003">Cell membrane</keyword>
<dbReference type="PANTHER" id="PTHR34390:SF2">
    <property type="entry name" value="SUCCINATE TRANSPORTER SUBUNIT YJJP-RELATED"/>
    <property type="match status" value="1"/>
</dbReference>
<dbReference type="GO" id="GO:0015744">
    <property type="term" value="P:succinate transport"/>
    <property type="evidence" value="ECO:0007669"/>
    <property type="project" value="TreeGrafter"/>
</dbReference>
<keyword evidence="4 7" id="KW-1133">Transmembrane helix</keyword>
<dbReference type="GO" id="GO:0005886">
    <property type="term" value="C:plasma membrane"/>
    <property type="evidence" value="ECO:0007669"/>
    <property type="project" value="UniProtKB-SubCell"/>
</dbReference>
<proteinExistence type="inferred from homology"/>
<evidence type="ECO:0000313" key="10">
    <source>
        <dbReference type="Proteomes" id="UP000567293"/>
    </source>
</evidence>
<evidence type="ECO:0000313" key="9">
    <source>
        <dbReference type="EMBL" id="MBA0087442.1"/>
    </source>
</evidence>
<feature type="transmembrane region" description="Helical" evidence="7">
    <location>
        <begin position="228"/>
        <end position="251"/>
    </location>
</feature>
<feature type="transmembrane region" description="Helical" evidence="7">
    <location>
        <begin position="113"/>
        <end position="132"/>
    </location>
</feature>
<evidence type="ECO:0000259" key="8">
    <source>
        <dbReference type="Pfam" id="PF06738"/>
    </source>
</evidence>
<dbReference type="PANTHER" id="PTHR34390">
    <property type="entry name" value="UPF0442 PROTEIN YJJB-RELATED"/>
    <property type="match status" value="1"/>
</dbReference>
<organism evidence="9 10">
    <name type="scientific">Candidatus Acidiferrum panamense</name>
    <dbReference type="NCBI Taxonomy" id="2741543"/>
    <lineage>
        <taxon>Bacteria</taxon>
        <taxon>Pseudomonadati</taxon>
        <taxon>Acidobacteriota</taxon>
        <taxon>Terriglobia</taxon>
        <taxon>Candidatus Acidiferrales</taxon>
        <taxon>Candidatus Acidiferrum</taxon>
    </lineage>
</organism>
<accession>A0A7V8NU02</accession>
<reference evidence="9" key="1">
    <citation type="submission" date="2020-06" db="EMBL/GenBank/DDBJ databases">
        <title>Legume-microbial interactions unlock mineral nutrients during tropical forest succession.</title>
        <authorList>
            <person name="Epihov D.Z."/>
        </authorList>
    </citation>
    <scope>NUCLEOTIDE SEQUENCE [LARGE SCALE GENOMIC DNA]</scope>
    <source>
        <strain evidence="9">Pan2503</strain>
    </source>
</reference>
<dbReference type="GO" id="GO:0022857">
    <property type="term" value="F:transmembrane transporter activity"/>
    <property type="evidence" value="ECO:0007669"/>
    <property type="project" value="InterPro"/>
</dbReference>
<feature type="non-terminal residue" evidence="9">
    <location>
        <position position="276"/>
    </location>
</feature>
<dbReference type="InterPro" id="IPR010619">
    <property type="entry name" value="ThrE-like_N"/>
</dbReference>
<evidence type="ECO:0000256" key="4">
    <source>
        <dbReference type="ARBA" id="ARBA00022989"/>
    </source>
</evidence>
<evidence type="ECO:0000256" key="1">
    <source>
        <dbReference type="ARBA" id="ARBA00004651"/>
    </source>
</evidence>
<evidence type="ECO:0000256" key="5">
    <source>
        <dbReference type="ARBA" id="ARBA00023136"/>
    </source>
</evidence>
<dbReference type="EMBL" id="JACDQQ010002006">
    <property type="protein sequence ID" value="MBA0087442.1"/>
    <property type="molecule type" value="Genomic_DNA"/>
</dbReference>
<keyword evidence="5 7" id="KW-0472">Membrane</keyword>
<feature type="domain" description="Threonine/serine exporter-like N-terminal" evidence="8">
    <location>
        <begin position="9"/>
        <end position="246"/>
    </location>
</feature>
<dbReference type="Proteomes" id="UP000567293">
    <property type="component" value="Unassembled WGS sequence"/>
</dbReference>
<sequence>MRLEERSNLIVTFARVLYVNGESTENILAAAKRLSEIFSLRSTITARWGELELQVEDKEGTFISMAEANPSGVDMDRVVSAMRAVEDLGAGRLAPAAALDTINSISRNPPAPTWLFTLAAAAGAVSLAVLFGVQHLPAAALIFVSAATGGTLRRILARLSTNIFLQPFCAALVAGVIGALAVRYELSSSLRLVAVCPCMVLVPGPHFLNGMLDWIRGRLDLGSARLTYAVTVVVAISTGLLVGLILLGASLPVDPAGRALPLWHDVIAAGVAVACY</sequence>
<protein>
    <submittedName>
        <fullName evidence="9">Threonine/serine exporter family protein</fullName>
    </submittedName>
</protein>
<evidence type="ECO:0000256" key="2">
    <source>
        <dbReference type="ARBA" id="ARBA00022475"/>
    </source>
</evidence>
<keyword evidence="10" id="KW-1185">Reference proteome</keyword>
<dbReference type="Pfam" id="PF06738">
    <property type="entry name" value="ThrE"/>
    <property type="match status" value="1"/>
</dbReference>
<comment type="caution">
    <text evidence="9">The sequence shown here is derived from an EMBL/GenBank/DDBJ whole genome shotgun (WGS) entry which is preliminary data.</text>
</comment>
<feature type="transmembrane region" description="Helical" evidence="7">
    <location>
        <begin position="163"/>
        <end position="184"/>
    </location>
</feature>
<comment type="similarity">
    <text evidence="6">Belongs to the ThrE exporter (TC 2.A.79) family.</text>
</comment>
<comment type="subcellular location">
    <subcellularLocation>
        <location evidence="1">Cell membrane</location>
        <topology evidence="1">Multi-pass membrane protein</topology>
    </subcellularLocation>
</comment>
<evidence type="ECO:0000256" key="7">
    <source>
        <dbReference type="SAM" id="Phobius"/>
    </source>
</evidence>
<evidence type="ECO:0000256" key="3">
    <source>
        <dbReference type="ARBA" id="ARBA00022692"/>
    </source>
</evidence>
<gene>
    <name evidence="9" type="ORF">HRJ53_20855</name>
</gene>
<dbReference type="InterPro" id="IPR050539">
    <property type="entry name" value="ThrE_Dicarb/AminoAcid_Exp"/>
</dbReference>
<feature type="transmembrane region" description="Helical" evidence="7">
    <location>
        <begin position="190"/>
        <end position="208"/>
    </location>
</feature>